<evidence type="ECO:0000313" key="2">
    <source>
        <dbReference type="EMBL" id="CAA9562323.1"/>
    </source>
</evidence>
<accession>A0A6J4UX13</accession>
<protein>
    <recommendedName>
        <fullName evidence="1">HicB-like antitoxin of toxin-antitoxin system domain-containing protein</fullName>
    </recommendedName>
</protein>
<organism evidence="2">
    <name type="scientific">uncultured Thermomicrobiales bacterium</name>
    <dbReference type="NCBI Taxonomy" id="1645740"/>
    <lineage>
        <taxon>Bacteria</taxon>
        <taxon>Pseudomonadati</taxon>
        <taxon>Thermomicrobiota</taxon>
        <taxon>Thermomicrobia</taxon>
        <taxon>Thermomicrobiales</taxon>
        <taxon>environmental samples</taxon>
    </lineage>
</organism>
<dbReference type="EMBL" id="CADCWN010000091">
    <property type="protein sequence ID" value="CAA9562323.1"/>
    <property type="molecule type" value="Genomic_DNA"/>
</dbReference>
<dbReference type="PANTHER" id="PTHR34504:SF2">
    <property type="entry name" value="UPF0150 PROTEIN SSL0259"/>
    <property type="match status" value="1"/>
</dbReference>
<reference evidence="2" key="1">
    <citation type="submission" date="2020-02" db="EMBL/GenBank/DDBJ databases">
        <authorList>
            <person name="Meier V. D."/>
        </authorList>
    </citation>
    <scope>NUCLEOTIDE SEQUENCE</scope>
    <source>
        <strain evidence="2">AVDCRST_MAG18</strain>
    </source>
</reference>
<dbReference type="Pfam" id="PF15919">
    <property type="entry name" value="HicB_lk_antitox"/>
    <property type="match status" value="1"/>
</dbReference>
<proteinExistence type="predicted"/>
<feature type="domain" description="HicB-like antitoxin of toxin-antitoxin system" evidence="1">
    <location>
        <begin position="16"/>
        <end position="76"/>
    </location>
</feature>
<dbReference type="AlphaFoldDB" id="A0A6J4UX13"/>
<gene>
    <name evidence="2" type="ORF">AVDCRST_MAG18-1189</name>
</gene>
<dbReference type="SUPFAM" id="SSF143100">
    <property type="entry name" value="TTHA1013/TTHA0281-like"/>
    <property type="match status" value="1"/>
</dbReference>
<dbReference type="PANTHER" id="PTHR34504">
    <property type="entry name" value="ANTITOXIN HICB"/>
    <property type="match status" value="1"/>
</dbReference>
<name>A0A6J4UX13_9BACT</name>
<evidence type="ECO:0000259" key="1">
    <source>
        <dbReference type="Pfam" id="PF15919"/>
    </source>
</evidence>
<dbReference type="InterPro" id="IPR051404">
    <property type="entry name" value="TA_system_antitoxin"/>
</dbReference>
<dbReference type="InterPro" id="IPR031807">
    <property type="entry name" value="HicB-like"/>
</dbReference>
<dbReference type="Gene3D" id="3.30.160.250">
    <property type="match status" value="1"/>
</dbReference>
<sequence>MAAPTQERPARHEYEFTVIIEQDEDGVYIAHCPALPGCHSAGDTEGEAREMIADAIALYIDLLHERGEEIPPDVNVTTIRVLA</sequence>
<dbReference type="InterPro" id="IPR035069">
    <property type="entry name" value="TTHA1013/TTHA0281-like"/>
</dbReference>